<keyword evidence="4" id="KW-1185">Reference proteome</keyword>
<accession>A0A4R4ZMF2</accession>
<keyword evidence="2" id="KW-0812">Transmembrane</keyword>
<organism evidence="3 4">
    <name type="scientific">Kribbella antibiotica</name>
    <dbReference type="NCBI Taxonomy" id="190195"/>
    <lineage>
        <taxon>Bacteria</taxon>
        <taxon>Bacillati</taxon>
        <taxon>Actinomycetota</taxon>
        <taxon>Actinomycetes</taxon>
        <taxon>Propionibacteriales</taxon>
        <taxon>Kribbellaceae</taxon>
        <taxon>Kribbella</taxon>
    </lineage>
</organism>
<keyword evidence="2" id="KW-1133">Transmembrane helix</keyword>
<name>A0A4R4ZMF2_9ACTN</name>
<gene>
    <name evidence="3" type="ORF">E1263_15315</name>
</gene>
<dbReference type="Proteomes" id="UP000295124">
    <property type="component" value="Unassembled WGS sequence"/>
</dbReference>
<dbReference type="AlphaFoldDB" id="A0A4R4ZMF2"/>
<reference evidence="3 4" key="1">
    <citation type="submission" date="2019-03" db="EMBL/GenBank/DDBJ databases">
        <title>Draft genome sequences of novel Actinobacteria.</title>
        <authorList>
            <person name="Sahin N."/>
            <person name="Ay H."/>
            <person name="Saygin H."/>
        </authorList>
    </citation>
    <scope>NUCLEOTIDE SEQUENCE [LARGE SCALE GENOMIC DNA]</scope>
    <source>
        <strain evidence="3 4">JCM 13523</strain>
    </source>
</reference>
<sequence length="88" mass="10061">MFWERDRGDLEPERPAHFGIPPDALADERPDRRPEEAKRMGLSRHTEEGAVLSFASGLDRGKTGHRLMAWILLVTFAAPAIYTLFWLL</sequence>
<protein>
    <submittedName>
        <fullName evidence="3">Uncharacterized protein</fullName>
    </submittedName>
</protein>
<evidence type="ECO:0000256" key="2">
    <source>
        <dbReference type="SAM" id="Phobius"/>
    </source>
</evidence>
<dbReference type="EMBL" id="SMKX01000036">
    <property type="protein sequence ID" value="TDD59410.1"/>
    <property type="molecule type" value="Genomic_DNA"/>
</dbReference>
<keyword evidence="2" id="KW-0472">Membrane</keyword>
<feature type="region of interest" description="Disordered" evidence="1">
    <location>
        <begin position="1"/>
        <end position="44"/>
    </location>
</feature>
<dbReference type="RefSeq" id="WP_132167971.1">
    <property type="nucleotide sequence ID" value="NZ_SMKX01000036.1"/>
</dbReference>
<comment type="caution">
    <text evidence="3">The sequence shown here is derived from an EMBL/GenBank/DDBJ whole genome shotgun (WGS) entry which is preliminary data.</text>
</comment>
<evidence type="ECO:0000313" key="3">
    <source>
        <dbReference type="EMBL" id="TDD59410.1"/>
    </source>
</evidence>
<proteinExistence type="predicted"/>
<feature type="transmembrane region" description="Helical" evidence="2">
    <location>
        <begin position="67"/>
        <end position="87"/>
    </location>
</feature>
<evidence type="ECO:0000256" key="1">
    <source>
        <dbReference type="SAM" id="MobiDB-lite"/>
    </source>
</evidence>
<feature type="compositionally biased region" description="Basic and acidic residues" evidence="1">
    <location>
        <begin position="26"/>
        <end position="44"/>
    </location>
</feature>
<evidence type="ECO:0000313" key="4">
    <source>
        <dbReference type="Proteomes" id="UP000295124"/>
    </source>
</evidence>
<dbReference type="OrthoDB" id="3790532at2"/>
<feature type="compositionally biased region" description="Basic and acidic residues" evidence="1">
    <location>
        <begin position="1"/>
        <end position="16"/>
    </location>
</feature>